<keyword evidence="9" id="KW-0472">Membrane</keyword>
<keyword evidence="12" id="KW-1185">Reference proteome</keyword>
<accession>A0AA41W8F1</accession>
<keyword evidence="7" id="KW-0812">Transmembrane</keyword>
<name>A0AA41W8F1_9GAMM</name>
<evidence type="ECO:0000256" key="3">
    <source>
        <dbReference type="ARBA" id="ARBA00021563"/>
    </source>
</evidence>
<evidence type="ECO:0000256" key="7">
    <source>
        <dbReference type="ARBA" id="ARBA00022692"/>
    </source>
</evidence>
<evidence type="ECO:0000256" key="4">
    <source>
        <dbReference type="ARBA" id="ARBA00022448"/>
    </source>
</evidence>
<evidence type="ECO:0000313" key="11">
    <source>
        <dbReference type="EMBL" id="MCM2680884.1"/>
    </source>
</evidence>
<dbReference type="GO" id="GO:0005886">
    <property type="term" value="C:plasma membrane"/>
    <property type="evidence" value="ECO:0007669"/>
    <property type="project" value="UniProtKB-SubCell"/>
</dbReference>
<dbReference type="InterPro" id="IPR022792">
    <property type="entry name" value="T2SS_protein-GspN"/>
</dbReference>
<dbReference type="EMBL" id="JAMQGP010000008">
    <property type="protein sequence ID" value="MCM2680884.1"/>
    <property type="molecule type" value="Genomic_DNA"/>
</dbReference>
<organism evidence="11 12">
    <name type="scientific">Echinimonas agarilytica</name>
    <dbReference type="NCBI Taxonomy" id="1215918"/>
    <lineage>
        <taxon>Bacteria</taxon>
        <taxon>Pseudomonadati</taxon>
        <taxon>Pseudomonadota</taxon>
        <taxon>Gammaproteobacteria</taxon>
        <taxon>Alteromonadales</taxon>
        <taxon>Echinimonadaceae</taxon>
        <taxon>Echinimonas</taxon>
    </lineage>
</organism>
<keyword evidence="5" id="KW-1003">Cell membrane</keyword>
<keyword evidence="6" id="KW-0997">Cell inner membrane</keyword>
<keyword evidence="4" id="KW-0813">Transport</keyword>
<dbReference type="RefSeq" id="WP_251262370.1">
    <property type="nucleotide sequence ID" value="NZ_JAMQGP010000008.1"/>
</dbReference>
<comment type="similarity">
    <text evidence="2">Belongs to the GSP N family.</text>
</comment>
<evidence type="ECO:0000256" key="1">
    <source>
        <dbReference type="ARBA" id="ARBA00004533"/>
    </source>
</evidence>
<evidence type="ECO:0000256" key="5">
    <source>
        <dbReference type="ARBA" id="ARBA00022475"/>
    </source>
</evidence>
<reference evidence="11 12" key="1">
    <citation type="journal article" date="2013" name="Antonie Van Leeuwenhoek">
        <title>Echinimonas agarilytica gen. nov., sp. nov., a new gammaproteobacterium isolated from the sea urchin Strongylocentrotus intermedius.</title>
        <authorList>
            <person name="Nedashkovskaya O.I."/>
            <person name="Stenkova A.M."/>
            <person name="Zhukova N.V."/>
            <person name="Van Trappen S."/>
            <person name="Lee J.S."/>
            <person name="Kim S.B."/>
        </authorList>
    </citation>
    <scope>NUCLEOTIDE SEQUENCE [LARGE SCALE GENOMIC DNA]</scope>
    <source>
        <strain evidence="11 12">KMM 6351</strain>
    </source>
</reference>
<dbReference type="AlphaFoldDB" id="A0AA41W8F1"/>
<protein>
    <recommendedName>
        <fullName evidence="3">Type II secretion system protein N</fullName>
    </recommendedName>
    <alternativeName>
        <fullName evidence="10">General secretion pathway protein N</fullName>
    </alternativeName>
</protein>
<evidence type="ECO:0000256" key="2">
    <source>
        <dbReference type="ARBA" id="ARBA00007208"/>
    </source>
</evidence>
<evidence type="ECO:0000256" key="10">
    <source>
        <dbReference type="ARBA" id="ARBA00030772"/>
    </source>
</evidence>
<proteinExistence type="inferred from homology"/>
<dbReference type="GO" id="GO:0015628">
    <property type="term" value="P:protein secretion by the type II secretion system"/>
    <property type="evidence" value="ECO:0007669"/>
    <property type="project" value="InterPro"/>
</dbReference>
<dbReference type="Proteomes" id="UP001165393">
    <property type="component" value="Unassembled WGS sequence"/>
</dbReference>
<dbReference type="GO" id="GO:0015627">
    <property type="term" value="C:type II protein secretion system complex"/>
    <property type="evidence" value="ECO:0007669"/>
    <property type="project" value="InterPro"/>
</dbReference>
<comment type="subcellular location">
    <subcellularLocation>
        <location evidence="1">Cell inner membrane</location>
    </subcellularLocation>
</comment>
<evidence type="ECO:0000256" key="6">
    <source>
        <dbReference type="ARBA" id="ARBA00022519"/>
    </source>
</evidence>
<dbReference type="Pfam" id="PF01203">
    <property type="entry name" value="T2SSN"/>
    <property type="match status" value="1"/>
</dbReference>
<keyword evidence="8" id="KW-0653">Protein transport</keyword>
<evidence type="ECO:0000256" key="9">
    <source>
        <dbReference type="ARBA" id="ARBA00023136"/>
    </source>
</evidence>
<evidence type="ECO:0000313" key="12">
    <source>
        <dbReference type="Proteomes" id="UP001165393"/>
    </source>
</evidence>
<evidence type="ECO:0000256" key="8">
    <source>
        <dbReference type="ARBA" id="ARBA00022927"/>
    </source>
</evidence>
<gene>
    <name evidence="11" type="ORF">NAF29_14610</name>
</gene>
<sequence>MSKWKWLALAATLYLIFFIMMLPAQFGLWLVDVPKGLQVTGVSGSFWNGRANRVSWNGRTVDDVFWTVNPGSMFAGTLELDVVAGQSSMSNIKLDGTVGASSSGWFVNNLEFEMPANVASEFAPVQLQLRLGGYVVGKIATASQGEPWCEQLDGKLTWVKPTVASTSVSNPLKLDDTRANLSCNAGNVVADVSDDGRVLGLDVKGTLAEGQFIVDGSLKPGREFPQSLEQMLRFVATPKGDGSYLINLDGPL</sequence>
<comment type="caution">
    <text evidence="11">The sequence shown here is derived from an EMBL/GenBank/DDBJ whole genome shotgun (WGS) entry which is preliminary data.</text>
</comment>